<keyword evidence="5" id="KW-0812">Transmembrane</keyword>
<sequence length="178" mass="19667">MFCTQDMFAAGSETLATAIEWVLVELVKNPMAMKRVMVEVCSVLSSHSTVTEEALGELRYLQLVIRETFRLHPPIPLLLPRLASEPCRVLGYDMPQGHHGSDFEFLPFGADRRICPGMMFGLANVELPLASLLFHFDWEAPGMADPAEINMTEMFGATVGRKGGLLLRPIIRVPVPGA</sequence>
<evidence type="ECO:0000256" key="1">
    <source>
        <dbReference type="ARBA" id="ARBA00001971"/>
    </source>
</evidence>
<evidence type="ECO:0000256" key="7">
    <source>
        <dbReference type="ARBA" id="ARBA00022989"/>
    </source>
</evidence>
<comment type="subcellular location">
    <subcellularLocation>
        <location evidence="2">Membrane</location>
        <topology evidence="2">Single-pass membrane protein</topology>
    </subcellularLocation>
</comment>
<keyword evidence="10 12" id="KW-0503">Monooxygenase</keyword>
<dbReference type="Pfam" id="PF00067">
    <property type="entry name" value="p450"/>
    <property type="match status" value="2"/>
</dbReference>
<dbReference type="EMBL" id="RWGY01000013">
    <property type="protein sequence ID" value="TVU26353.1"/>
    <property type="molecule type" value="Genomic_DNA"/>
</dbReference>
<comment type="cofactor">
    <cofactor evidence="1">
        <name>heme</name>
        <dbReference type="ChEBI" id="CHEBI:30413"/>
    </cofactor>
</comment>
<evidence type="ECO:0000256" key="8">
    <source>
        <dbReference type="ARBA" id="ARBA00023002"/>
    </source>
</evidence>
<dbReference type="InterPro" id="IPR017972">
    <property type="entry name" value="Cyt_P450_CS"/>
</dbReference>
<evidence type="ECO:0008006" key="15">
    <source>
        <dbReference type="Google" id="ProtNLM"/>
    </source>
</evidence>
<evidence type="ECO:0000256" key="10">
    <source>
        <dbReference type="ARBA" id="ARBA00023033"/>
    </source>
</evidence>
<dbReference type="GO" id="GO:0005506">
    <property type="term" value="F:iron ion binding"/>
    <property type="evidence" value="ECO:0007669"/>
    <property type="project" value="InterPro"/>
</dbReference>
<dbReference type="InterPro" id="IPR052306">
    <property type="entry name" value="CYP450_71D"/>
</dbReference>
<dbReference type="PRINTS" id="PR00385">
    <property type="entry name" value="P450"/>
</dbReference>
<evidence type="ECO:0000313" key="14">
    <source>
        <dbReference type="Proteomes" id="UP000324897"/>
    </source>
</evidence>
<keyword evidence="8 12" id="KW-0560">Oxidoreductase</keyword>
<dbReference type="PANTHER" id="PTHR47953">
    <property type="entry name" value="OS08G0105600 PROTEIN"/>
    <property type="match status" value="1"/>
</dbReference>
<evidence type="ECO:0000256" key="12">
    <source>
        <dbReference type="RuleBase" id="RU000461"/>
    </source>
</evidence>
<dbReference type="PANTHER" id="PTHR47953:SF19">
    <property type="entry name" value="OS06G0641600 PROTEIN"/>
    <property type="match status" value="1"/>
</dbReference>
<organism evidence="13 14">
    <name type="scientific">Eragrostis curvula</name>
    <name type="common">weeping love grass</name>
    <dbReference type="NCBI Taxonomy" id="38414"/>
    <lineage>
        <taxon>Eukaryota</taxon>
        <taxon>Viridiplantae</taxon>
        <taxon>Streptophyta</taxon>
        <taxon>Embryophyta</taxon>
        <taxon>Tracheophyta</taxon>
        <taxon>Spermatophyta</taxon>
        <taxon>Magnoliopsida</taxon>
        <taxon>Liliopsida</taxon>
        <taxon>Poales</taxon>
        <taxon>Poaceae</taxon>
        <taxon>PACMAD clade</taxon>
        <taxon>Chloridoideae</taxon>
        <taxon>Eragrostideae</taxon>
        <taxon>Eragrostidinae</taxon>
        <taxon>Eragrostis</taxon>
    </lineage>
</organism>
<dbReference type="GO" id="GO:0020037">
    <property type="term" value="F:heme binding"/>
    <property type="evidence" value="ECO:0007669"/>
    <property type="project" value="InterPro"/>
</dbReference>
<keyword evidence="4 12" id="KW-0349">Heme</keyword>
<name>A0A5J9URG1_9POAL</name>
<evidence type="ECO:0000313" key="13">
    <source>
        <dbReference type="EMBL" id="TVU26353.1"/>
    </source>
</evidence>
<reference evidence="13 14" key="1">
    <citation type="journal article" date="2019" name="Sci. Rep.">
        <title>A high-quality genome of Eragrostis curvula grass provides insights into Poaceae evolution and supports new strategies to enhance forage quality.</title>
        <authorList>
            <person name="Carballo J."/>
            <person name="Santos B.A.C.M."/>
            <person name="Zappacosta D."/>
            <person name="Garbus I."/>
            <person name="Selva J.P."/>
            <person name="Gallo C.A."/>
            <person name="Diaz A."/>
            <person name="Albertini E."/>
            <person name="Caccamo M."/>
            <person name="Echenique V."/>
        </authorList>
    </citation>
    <scope>NUCLEOTIDE SEQUENCE [LARGE SCALE GENOMIC DNA]</scope>
    <source>
        <strain evidence="14">cv. Victoria</strain>
        <tissue evidence="13">Leaf</tissue>
    </source>
</reference>
<evidence type="ECO:0000256" key="11">
    <source>
        <dbReference type="ARBA" id="ARBA00023136"/>
    </source>
</evidence>
<keyword evidence="14" id="KW-1185">Reference proteome</keyword>
<dbReference type="InterPro" id="IPR036396">
    <property type="entry name" value="Cyt_P450_sf"/>
</dbReference>
<evidence type="ECO:0000256" key="4">
    <source>
        <dbReference type="ARBA" id="ARBA00022617"/>
    </source>
</evidence>
<feature type="non-terminal residue" evidence="13">
    <location>
        <position position="1"/>
    </location>
</feature>
<comment type="caution">
    <text evidence="13">The sequence shown here is derived from an EMBL/GenBank/DDBJ whole genome shotgun (WGS) entry which is preliminary data.</text>
</comment>
<dbReference type="InterPro" id="IPR001128">
    <property type="entry name" value="Cyt_P450"/>
</dbReference>
<evidence type="ECO:0000256" key="3">
    <source>
        <dbReference type="ARBA" id="ARBA00010617"/>
    </source>
</evidence>
<proteinExistence type="inferred from homology"/>
<accession>A0A5J9URG1</accession>
<dbReference type="Proteomes" id="UP000324897">
    <property type="component" value="Chromosome 2"/>
</dbReference>
<dbReference type="PROSITE" id="PS00086">
    <property type="entry name" value="CYTOCHROME_P450"/>
    <property type="match status" value="1"/>
</dbReference>
<dbReference type="AlphaFoldDB" id="A0A5J9URG1"/>
<dbReference type="Gramene" id="TVU26353">
    <property type="protein sequence ID" value="TVU26353"/>
    <property type="gene ID" value="EJB05_28896"/>
</dbReference>
<gene>
    <name evidence="13" type="ORF">EJB05_28896</name>
</gene>
<evidence type="ECO:0000256" key="5">
    <source>
        <dbReference type="ARBA" id="ARBA00022692"/>
    </source>
</evidence>
<keyword evidence="11" id="KW-0472">Membrane</keyword>
<evidence type="ECO:0000256" key="9">
    <source>
        <dbReference type="ARBA" id="ARBA00023004"/>
    </source>
</evidence>
<dbReference type="InterPro" id="IPR002401">
    <property type="entry name" value="Cyt_P450_E_grp-I"/>
</dbReference>
<keyword evidence="6 12" id="KW-0479">Metal-binding</keyword>
<dbReference type="Gene3D" id="1.10.630.10">
    <property type="entry name" value="Cytochrome P450"/>
    <property type="match status" value="2"/>
</dbReference>
<dbReference type="GO" id="GO:0016705">
    <property type="term" value="F:oxidoreductase activity, acting on paired donors, with incorporation or reduction of molecular oxygen"/>
    <property type="evidence" value="ECO:0007669"/>
    <property type="project" value="InterPro"/>
</dbReference>
<keyword evidence="9 12" id="KW-0408">Iron</keyword>
<dbReference type="GO" id="GO:0016020">
    <property type="term" value="C:membrane"/>
    <property type="evidence" value="ECO:0007669"/>
    <property type="project" value="UniProtKB-SubCell"/>
</dbReference>
<dbReference type="PRINTS" id="PR00463">
    <property type="entry name" value="EP450I"/>
</dbReference>
<evidence type="ECO:0000256" key="2">
    <source>
        <dbReference type="ARBA" id="ARBA00004167"/>
    </source>
</evidence>
<comment type="similarity">
    <text evidence="3 12">Belongs to the cytochrome P450 family.</text>
</comment>
<evidence type="ECO:0000256" key="6">
    <source>
        <dbReference type="ARBA" id="ARBA00022723"/>
    </source>
</evidence>
<keyword evidence="7" id="KW-1133">Transmembrane helix</keyword>
<dbReference type="SUPFAM" id="SSF48264">
    <property type="entry name" value="Cytochrome P450"/>
    <property type="match status" value="1"/>
</dbReference>
<protein>
    <recommendedName>
        <fullName evidence="15">Cytochrome P450</fullName>
    </recommendedName>
</protein>
<dbReference type="GO" id="GO:0004497">
    <property type="term" value="F:monooxygenase activity"/>
    <property type="evidence" value="ECO:0007669"/>
    <property type="project" value="UniProtKB-KW"/>
</dbReference>
<dbReference type="OrthoDB" id="785055at2759"/>